<dbReference type="Proteomes" id="UP001209257">
    <property type="component" value="Unassembled WGS sequence"/>
</dbReference>
<gene>
    <name evidence="1" type="ORF">OCL06_13005</name>
</gene>
<reference evidence="2" key="1">
    <citation type="submission" date="2023-07" db="EMBL/GenBank/DDBJ databases">
        <title>Study on multiphase classification of strain Alteromonas salexigens isolated from the Yellow Sea.</title>
        <authorList>
            <person name="Sun L."/>
        </authorList>
    </citation>
    <scope>NUCLEOTIDE SEQUENCE [LARGE SCALE GENOMIC DNA]</scope>
    <source>
        <strain evidence="2">ASW11-19</strain>
    </source>
</reference>
<sequence length="58" mass="6646">MFFLLLLLAIVMLILAYALSSDKGDNTRYARGKTKLRTARPKMRLVELNNDSDSLHIH</sequence>
<organism evidence="1 2">
    <name type="scientific">Alteromonas salexigens</name>
    <dbReference type="NCBI Taxonomy" id="2982530"/>
    <lineage>
        <taxon>Bacteria</taxon>
        <taxon>Pseudomonadati</taxon>
        <taxon>Pseudomonadota</taxon>
        <taxon>Gammaproteobacteria</taxon>
        <taxon>Alteromonadales</taxon>
        <taxon>Alteromonadaceae</taxon>
        <taxon>Alteromonas/Salinimonas group</taxon>
        <taxon>Alteromonas</taxon>
    </lineage>
</organism>
<accession>A0ABT2VST6</accession>
<proteinExistence type="predicted"/>
<comment type="caution">
    <text evidence="1">The sequence shown here is derived from an EMBL/GenBank/DDBJ whole genome shotgun (WGS) entry which is preliminary data.</text>
</comment>
<evidence type="ECO:0000313" key="2">
    <source>
        <dbReference type="Proteomes" id="UP001209257"/>
    </source>
</evidence>
<dbReference type="EMBL" id="JAOTJC010000012">
    <property type="protein sequence ID" value="MCU7555508.1"/>
    <property type="molecule type" value="Genomic_DNA"/>
</dbReference>
<evidence type="ECO:0000313" key="1">
    <source>
        <dbReference type="EMBL" id="MCU7555508.1"/>
    </source>
</evidence>
<keyword evidence="2" id="KW-1185">Reference proteome</keyword>
<dbReference type="RefSeq" id="WP_262995241.1">
    <property type="nucleotide sequence ID" value="NZ_JAOTJC010000012.1"/>
</dbReference>
<name>A0ABT2VST6_9ALTE</name>
<protein>
    <submittedName>
        <fullName evidence="1">Uncharacterized protein</fullName>
    </submittedName>
</protein>